<comment type="caution">
    <text evidence="1">The sequence shown here is derived from an EMBL/GenBank/DDBJ whole genome shotgun (WGS) entry which is preliminary data.</text>
</comment>
<reference evidence="2" key="1">
    <citation type="journal article" date="2019" name="Int. J. Syst. Evol. Microbiol.">
        <title>The Global Catalogue of Microorganisms (GCM) 10K type strain sequencing project: providing services to taxonomists for standard genome sequencing and annotation.</title>
        <authorList>
            <consortium name="The Broad Institute Genomics Platform"/>
            <consortium name="The Broad Institute Genome Sequencing Center for Infectious Disease"/>
            <person name="Wu L."/>
            <person name="Ma J."/>
        </authorList>
    </citation>
    <scope>NUCLEOTIDE SEQUENCE [LARGE SCALE GENOMIC DNA]</scope>
    <source>
        <strain evidence="2">JCM 30346</strain>
    </source>
</reference>
<sequence length="62" mass="7132">MSTRLPTESVVEVASWLRGWRGDLPVLIESGPLRIVLQQQYGRELVFEADAIQRLVVRGRKR</sequence>
<dbReference type="EMBL" id="JBHSRF010000007">
    <property type="protein sequence ID" value="MFC6080949.1"/>
    <property type="molecule type" value="Genomic_DNA"/>
</dbReference>
<protein>
    <submittedName>
        <fullName evidence="1">Uncharacterized protein</fullName>
    </submittedName>
</protein>
<evidence type="ECO:0000313" key="1">
    <source>
        <dbReference type="EMBL" id="MFC6080949.1"/>
    </source>
</evidence>
<proteinExistence type="predicted"/>
<accession>A0ABW1NC69</accession>
<dbReference type="RefSeq" id="WP_380748274.1">
    <property type="nucleotide sequence ID" value="NZ_JBHSRF010000007.1"/>
</dbReference>
<keyword evidence="2" id="KW-1185">Reference proteome</keyword>
<organism evidence="1 2">
    <name type="scientific">Sphaerisporangium aureirubrum</name>
    <dbReference type="NCBI Taxonomy" id="1544736"/>
    <lineage>
        <taxon>Bacteria</taxon>
        <taxon>Bacillati</taxon>
        <taxon>Actinomycetota</taxon>
        <taxon>Actinomycetes</taxon>
        <taxon>Streptosporangiales</taxon>
        <taxon>Streptosporangiaceae</taxon>
        <taxon>Sphaerisporangium</taxon>
    </lineage>
</organism>
<evidence type="ECO:0000313" key="2">
    <source>
        <dbReference type="Proteomes" id="UP001596137"/>
    </source>
</evidence>
<name>A0ABW1NC69_9ACTN</name>
<gene>
    <name evidence="1" type="ORF">ACFP1K_07240</name>
</gene>
<dbReference type="Proteomes" id="UP001596137">
    <property type="component" value="Unassembled WGS sequence"/>
</dbReference>